<gene>
    <name evidence="4" type="ORF">I532_05585</name>
</gene>
<dbReference type="Proteomes" id="UP000012081">
    <property type="component" value="Unassembled WGS sequence"/>
</dbReference>
<evidence type="ECO:0000313" key="4">
    <source>
        <dbReference type="EMBL" id="EMT53459.1"/>
    </source>
</evidence>
<reference evidence="4 5" key="1">
    <citation type="submission" date="2013-03" db="EMBL/GenBank/DDBJ databases">
        <title>Assembly of a new bacterial strain Brevibacillus borstelensis AK1.</title>
        <authorList>
            <person name="Rajan I."/>
            <person name="PoliReddy D."/>
            <person name="Sugumar T."/>
            <person name="Rathinam K."/>
            <person name="Alqarawi S."/>
            <person name="Khalil A.B."/>
            <person name="Sivakumar N."/>
        </authorList>
    </citation>
    <scope>NUCLEOTIDE SEQUENCE [LARGE SCALE GENOMIC DNA]</scope>
    <source>
        <strain evidence="4 5">AK1</strain>
    </source>
</reference>
<accession>M8DAY9</accession>
<sequence>MESYKEQAQSAFSDHLSGIYVYGSIALGAFASGKSDIDFLTVFQNEPTREDLTSIQNIHKRLQRTNPLAKRMDGMYLSAEHLGKTNQQIPSYIYVADGKVRQGYWDINAVTWWTVKHHGIPVYGPEPAELELSIGWDNVVDAMNINLNVYWNKRAEYAALYLVDELLADAVCTLSRILYTLECKEIGSKVQATQYALHTLPAHWHSILTDALQIRQGEKRKIGLVSRWRQAKETQAFIRFIIQHCNNRHMLTSIKA</sequence>
<dbReference type="GO" id="GO:0016779">
    <property type="term" value="F:nucleotidyltransferase activity"/>
    <property type="evidence" value="ECO:0007669"/>
    <property type="project" value="InterPro"/>
</dbReference>
<dbReference type="CDD" id="cd05403">
    <property type="entry name" value="NT_KNTase_like"/>
    <property type="match status" value="1"/>
</dbReference>
<dbReference type="InterPro" id="IPR043519">
    <property type="entry name" value="NT_sf"/>
</dbReference>
<feature type="domain" description="Adenylyltransferase AadA C-terminal" evidence="3">
    <location>
        <begin position="170"/>
        <end position="220"/>
    </location>
</feature>
<dbReference type="SUPFAM" id="SSF81301">
    <property type="entry name" value="Nucleotidyltransferase"/>
    <property type="match status" value="1"/>
</dbReference>
<keyword evidence="5" id="KW-1185">Reference proteome</keyword>
<dbReference type="Pfam" id="PF01909">
    <property type="entry name" value="NTP_transf_2"/>
    <property type="match status" value="1"/>
</dbReference>
<name>M8DAY9_9BACL</name>
<dbReference type="Pfam" id="PF13427">
    <property type="entry name" value="AadA_C"/>
    <property type="match status" value="1"/>
</dbReference>
<proteinExistence type="predicted"/>
<protein>
    <submittedName>
        <fullName evidence="4">Nucleotidyltransferase domain protein</fullName>
    </submittedName>
</protein>
<evidence type="ECO:0000256" key="1">
    <source>
        <dbReference type="ARBA" id="ARBA00022679"/>
    </source>
</evidence>
<keyword evidence="1 4" id="KW-0808">Transferase</keyword>
<evidence type="ECO:0000313" key="5">
    <source>
        <dbReference type="Proteomes" id="UP000012081"/>
    </source>
</evidence>
<dbReference type="AlphaFoldDB" id="M8DAY9"/>
<dbReference type="EMBL" id="APBN01000002">
    <property type="protein sequence ID" value="EMT53459.1"/>
    <property type="molecule type" value="Genomic_DNA"/>
</dbReference>
<dbReference type="InterPro" id="IPR002934">
    <property type="entry name" value="Polymerase_NTP_transf_dom"/>
</dbReference>
<dbReference type="PATRIC" id="fig|1300222.3.peg.1146"/>
<dbReference type="STRING" id="1300222.I532_05585"/>
<feature type="domain" description="Polymerase nucleotidyl transferase" evidence="2">
    <location>
        <begin position="11"/>
        <end position="61"/>
    </location>
</feature>
<evidence type="ECO:0000259" key="3">
    <source>
        <dbReference type="Pfam" id="PF13427"/>
    </source>
</evidence>
<comment type="caution">
    <text evidence="4">The sequence shown here is derived from an EMBL/GenBank/DDBJ whole genome shotgun (WGS) entry which is preliminary data.</text>
</comment>
<dbReference type="Gene3D" id="3.30.460.10">
    <property type="entry name" value="Beta Polymerase, domain 2"/>
    <property type="match status" value="1"/>
</dbReference>
<evidence type="ECO:0000259" key="2">
    <source>
        <dbReference type="Pfam" id="PF01909"/>
    </source>
</evidence>
<organism evidence="4 5">
    <name type="scientific">Brevibacillus borstelensis AK1</name>
    <dbReference type="NCBI Taxonomy" id="1300222"/>
    <lineage>
        <taxon>Bacteria</taxon>
        <taxon>Bacillati</taxon>
        <taxon>Bacillota</taxon>
        <taxon>Bacilli</taxon>
        <taxon>Bacillales</taxon>
        <taxon>Paenibacillaceae</taxon>
        <taxon>Brevibacillus</taxon>
    </lineage>
</organism>
<dbReference type="InterPro" id="IPR025184">
    <property type="entry name" value="AadA_C"/>
</dbReference>